<keyword evidence="3" id="KW-1185">Reference proteome</keyword>
<proteinExistence type="predicted"/>
<gene>
    <name evidence="2" type="ORF">AB1Y20_016810</name>
</gene>
<protein>
    <submittedName>
        <fullName evidence="2">Uncharacterized protein</fullName>
    </submittedName>
</protein>
<dbReference type="EMBL" id="JBGBPQ010000032">
    <property type="protein sequence ID" value="KAL1495442.1"/>
    <property type="molecule type" value="Genomic_DNA"/>
</dbReference>
<comment type="caution">
    <text evidence="2">The sequence shown here is derived from an EMBL/GenBank/DDBJ whole genome shotgun (WGS) entry which is preliminary data.</text>
</comment>
<evidence type="ECO:0000313" key="3">
    <source>
        <dbReference type="Proteomes" id="UP001515480"/>
    </source>
</evidence>
<dbReference type="AlphaFoldDB" id="A0AB34IA11"/>
<organism evidence="2 3">
    <name type="scientific">Prymnesium parvum</name>
    <name type="common">Toxic golden alga</name>
    <dbReference type="NCBI Taxonomy" id="97485"/>
    <lineage>
        <taxon>Eukaryota</taxon>
        <taxon>Haptista</taxon>
        <taxon>Haptophyta</taxon>
        <taxon>Prymnesiophyceae</taxon>
        <taxon>Prymnesiales</taxon>
        <taxon>Prymnesiaceae</taxon>
        <taxon>Prymnesium</taxon>
    </lineage>
</organism>
<accession>A0AB34IA11</accession>
<reference evidence="2 3" key="1">
    <citation type="journal article" date="2024" name="Science">
        <title>Giant polyketide synthase enzymes in the biosynthesis of giant marine polyether toxins.</title>
        <authorList>
            <person name="Fallon T.R."/>
            <person name="Shende V.V."/>
            <person name="Wierzbicki I.H."/>
            <person name="Pendleton A.L."/>
            <person name="Watervoot N.F."/>
            <person name="Auber R.P."/>
            <person name="Gonzalez D.J."/>
            <person name="Wisecaver J.H."/>
            <person name="Moore B.S."/>
        </authorList>
    </citation>
    <scope>NUCLEOTIDE SEQUENCE [LARGE SCALE GENOMIC DNA]</scope>
    <source>
        <strain evidence="2 3">12B1</strain>
    </source>
</reference>
<feature type="region of interest" description="Disordered" evidence="1">
    <location>
        <begin position="37"/>
        <end position="59"/>
    </location>
</feature>
<dbReference type="Proteomes" id="UP001515480">
    <property type="component" value="Unassembled WGS sequence"/>
</dbReference>
<feature type="region of interest" description="Disordered" evidence="1">
    <location>
        <begin position="1"/>
        <end position="22"/>
    </location>
</feature>
<sequence length="79" mass="9019">MDCWREAGRRQRERKESRESASDLVAWRRRAVALEAAASRGRGWAPSVWERTSTSSSWERLPELSLSKKAKAARSSISE</sequence>
<evidence type="ECO:0000256" key="1">
    <source>
        <dbReference type="SAM" id="MobiDB-lite"/>
    </source>
</evidence>
<feature type="compositionally biased region" description="Basic and acidic residues" evidence="1">
    <location>
        <begin position="1"/>
        <end position="21"/>
    </location>
</feature>
<evidence type="ECO:0000313" key="2">
    <source>
        <dbReference type="EMBL" id="KAL1495442.1"/>
    </source>
</evidence>
<name>A0AB34IA11_PRYPA</name>